<dbReference type="InterPro" id="IPR027417">
    <property type="entry name" value="P-loop_NTPase"/>
</dbReference>
<keyword evidence="1" id="KW-1133">Transmembrane helix</keyword>
<dbReference type="EMBL" id="CP125669">
    <property type="protein sequence ID" value="WHP07101.1"/>
    <property type="molecule type" value="Genomic_DNA"/>
</dbReference>
<protein>
    <submittedName>
        <fullName evidence="2">GTPase domain-containing protein</fullName>
    </submittedName>
</protein>
<accession>A0ABY8S6Y2</accession>
<evidence type="ECO:0000256" key="1">
    <source>
        <dbReference type="SAM" id="Phobius"/>
    </source>
</evidence>
<gene>
    <name evidence="2" type="ORF">QLH32_06475</name>
</gene>
<feature type="transmembrane region" description="Helical" evidence="1">
    <location>
        <begin position="6"/>
        <end position="25"/>
    </location>
</feature>
<evidence type="ECO:0000313" key="3">
    <source>
        <dbReference type="Proteomes" id="UP001229836"/>
    </source>
</evidence>
<keyword evidence="1" id="KW-0472">Membrane</keyword>
<dbReference type="InterPro" id="IPR001806">
    <property type="entry name" value="Small_GTPase"/>
</dbReference>
<dbReference type="RefSeq" id="WP_283268742.1">
    <property type="nucleotide sequence ID" value="NZ_CP125669.1"/>
</dbReference>
<keyword evidence="3" id="KW-1185">Reference proteome</keyword>
<evidence type="ECO:0000313" key="2">
    <source>
        <dbReference type="EMBL" id="WHP07101.1"/>
    </source>
</evidence>
<dbReference type="Pfam" id="PF00071">
    <property type="entry name" value="Ras"/>
    <property type="match status" value="1"/>
</dbReference>
<name>A0ABY8S6Y2_9GAMM</name>
<dbReference type="CDD" id="cd00882">
    <property type="entry name" value="Ras_like_GTPase"/>
    <property type="match status" value="1"/>
</dbReference>
<dbReference type="Proteomes" id="UP001229836">
    <property type="component" value="Chromosome"/>
</dbReference>
<sequence>MPLPPLILAGVAITAVAGVIGGYYVKKYYSGLANKKIAILGLSQSGKTTLLSFLQNGNLPEKYDATIDPEKFKGKISVKDLKIKFEATDVSGRQFSTWDYALKDADHIFLLINSYELINRNKKYNDEINNAITTISNYLESEYTKENVKVILLANFSDQLPIYETAILEDKLNSNPLVKKMRAELATQAQVRLVSGSLKNTVSTQKLVLRAFNELVEKGN</sequence>
<reference evidence="2 3" key="1">
    <citation type="submission" date="2023-05" db="EMBL/GenBank/DDBJ databases">
        <title>The complete genome of Acinetobacter sp. nov KCTC 92772.</title>
        <authorList>
            <person name="Zhou G."/>
        </authorList>
    </citation>
    <scope>NUCLEOTIDE SEQUENCE [LARGE SCALE GENOMIC DNA]</scope>
    <source>
        <strain evidence="2 3">KCTC 92772</strain>
    </source>
</reference>
<dbReference type="Gene3D" id="3.40.50.300">
    <property type="entry name" value="P-loop containing nucleotide triphosphate hydrolases"/>
    <property type="match status" value="1"/>
</dbReference>
<proteinExistence type="predicted"/>
<dbReference type="SUPFAM" id="SSF52540">
    <property type="entry name" value="P-loop containing nucleoside triphosphate hydrolases"/>
    <property type="match status" value="1"/>
</dbReference>
<organism evidence="2 3">
    <name type="scientific">Acinetobacter corruptisaponis</name>
    <dbReference type="NCBI Taxonomy" id="3045147"/>
    <lineage>
        <taxon>Bacteria</taxon>
        <taxon>Pseudomonadati</taxon>
        <taxon>Pseudomonadota</taxon>
        <taxon>Gammaproteobacteria</taxon>
        <taxon>Moraxellales</taxon>
        <taxon>Moraxellaceae</taxon>
        <taxon>Acinetobacter</taxon>
    </lineage>
</organism>
<keyword evidence="1" id="KW-0812">Transmembrane</keyword>